<comment type="caution">
    <text evidence="1">The sequence shown here is derived from an EMBL/GenBank/DDBJ whole genome shotgun (WGS) entry which is preliminary data.</text>
</comment>
<dbReference type="AlphaFoldDB" id="A0AAP3AMZ9"/>
<evidence type="ECO:0000313" key="2">
    <source>
        <dbReference type="Proteomes" id="UP001207440"/>
    </source>
</evidence>
<accession>A0AAP3AMZ9</accession>
<dbReference type="Proteomes" id="UP001207440">
    <property type="component" value="Unassembled WGS sequence"/>
</dbReference>
<evidence type="ECO:0000313" key="1">
    <source>
        <dbReference type="EMBL" id="MCW0523551.1"/>
    </source>
</evidence>
<dbReference type="EMBL" id="JAOZYT010000019">
    <property type="protein sequence ID" value="MCW0523551.1"/>
    <property type="molecule type" value="Genomic_DNA"/>
</dbReference>
<evidence type="ECO:0008006" key="3">
    <source>
        <dbReference type="Google" id="ProtNLM"/>
    </source>
</evidence>
<dbReference type="RefSeq" id="WP_064970219.1">
    <property type="nucleotide sequence ID" value="NZ_CP029760.1"/>
</dbReference>
<name>A0AAP3AMZ9_RIEAN</name>
<protein>
    <recommendedName>
        <fullName evidence="3">Phage morphogenesis protein</fullName>
    </recommendedName>
</protein>
<organism evidence="1 2">
    <name type="scientific">Riemerella anatipestifer</name>
    <name type="common">Moraxella anatipestifer</name>
    <dbReference type="NCBI Taxonomy" id="34085"/>
    <lineage>
        <taxon>Bacteria</taxon>
        <taxon>Pseudomonadati</taxon>
        <taxon>Bacteroidota</taxon>
        <taxon>Flavobacteriia</taxon>
        <taxon>Flavobacteriales</taxon>
        <taxon>Weeksellaceae</taxon>
        <taxon>Riemerella</taxon>
    </lineage>
</organism>
<gene>
    <name evidence="1" type="ORF">OKE68_04370</name>
</gene>
<reference evidence="1" key="1">
    <citation type="submission" date="2022-10" db="EMBL/GenBank/DDBJ databases">
        <title>Sifting through the core-genome to identify putative cross-protective antigens against Riemerella anatipestifer.</title>
        <authorList>
            <person name="Zheng X."/>
            <person name="Zhang W."/>
        </authorList>
    </citation>
    <scope>NUCLEOTIDE SEQUENCE</scope>
    <source>
        <strain evidence="1">ZWRA178</strain>
    </source>
</reference>
<proteinExistence type="predicted"/>
<sequence length="172" mass="20206">MKPEEFLKNTLTDIKVKLTEEFDRNFERKDFFNEKWPQPKLHNRRGSVMMRTGKLRRSIRSELSTTGIKFSSPMPYAEIMNNGGEITVTEKMKRFFWAMHYKASGGAKGKGQKAKRLSIEAEQWKALALKKVGSKIKIEKRQFIGHHPEVDRMIKEIINHNLKELEIKPFKK</sequence>